<dbReference type="Proteomes" id="UP000198287">
    <property type="component" value="Unassembled WGS sequence"/>
</dbReference>
<feature type="compositionally biased region" description="Low complexity" evidence="1">
    <location>
        <begin position="239"/>
        <end position="250"/>
    </location>
</feature>
<comment type="caution">
    <text evidence="3">The sequence shown here is derived from an EMBL/GenBank/DDBJ whole genome shotgun (WGS) entry which is preliminary data.</text>
</comment>
<feature type="compositionally biased region" description="Polar residues" evidence="1">
    <location>
        <begin position="251"/>
        <end position="260"/>
    </location>
</feature>
<feature type="signal peptide" evidence="2">
    <location>
        <begin position="1"/>
        <end position="24"/>
    </location>
</feature>
<evidence type="ECO:0000313" key="4">
    <source>
        <dbReference type="Proteomes" id="UP000198287"/>
    </source>
</evidence>
<protein>
    <submittedName>
        <fullName evidence="3">Uncharacterized protein</fullName>
    </submittedName>
</protein>
<evidence type="ECO:0000313" key="3">
    <source>
        <dbReference type="EMBL" id="OXA53145.1"/>
    </source>
</evidence>
<name>A0A226E678_FOLCA</name>
<feature type="chain" id="PRO_5013279756" evidence="2">
    <location>
        <begin position="25"/>
        <end position="295"/>
    </location>
</feature>
<proteinExistence type="predicted"/>
<dbReference type="AlphaFoldDB" id="A0A226E678"/>
<accession>A0A226E678</accession>
<sequence length="295" mass="32729">MHLNPKFPLFVFAVFLHLIKSGCSFETTLNTHKELRRWKFHGNYTYANSSSEIRHLAPQVLLQATPTTSSGESGVTVSGEFEREGIWLIKHESDGSNKWNMSYSMSHLLIAQAWVTLLAHPNVEVIFKSSGDQVVGRFWSDGKSWCDAIFNMGLRNTFTAEISTPEVGDYALIDKVVLGIMSNITTSKKRRINNPCLTTPLTAATTNMTDVETDDDNELRRRGPTTTERAIELNNTEVTTTTTPLPSSPLKQASGTSSRRTYQERGGAKCDCVCTCAKPNSTLTTTTTTPLPMRI</sequence>
<feature type="region of interest" description="Disordered" evidence="1">
    <location>
        <begin position="213"/>
        <end position="260"/>
    </location>
</feature>
<keyword evidence="4" id="KW-1185">Reference proteome</keyword>
<organism evidence="3 4">
    <name type="scientific">Folsomia candida</name>
    <name type="common">Springtail</name>
    <dbReference type="NCBI Taxonomy" id="158441"/>
    <lineage>
        <taxon>Eukaryota</taxon>
        <taxon>Metazoa</taxon>
        <taxon>Ecdysozoa</taxon>
        <taxon>Arthropoda</taxon>
        <taxon>Hexapoda</taxon>
        <taxon>Collembola</taxon>
        <taxon>Entomobryomorpha</taxon>
        <taxon>Isotomoidea</taxon>
        <taxon>Isotomidae</taxon>
        <taxon>Proisotominae</taxon>
        <taxon>Folsomia</taxon>
    </lineage>
</organism>
<feature type="compositionally biased region" description="Polar residues" evidence="1">
    <location>
        <begin position="224"/>
        <end position="238"/>
    </location>
</feature>
<gene>
    <name evidence="3" type="ORF">Fcan01_12178</name>
</gene>
<evidence type="ECO:0000256" key="2">
    <source>
        <dbReference type="SAM" id="SignalP"/>
    </source>
</evidence>
<dbReference type="EMBL" id="LNIX01000006">
    <property type="protein sequence ID" value="OXA53145.1"/>
    <property type="molecule type" value="Genomic_DNA"/>
</dbReference>
<reference evidence="3 4" key="1">
    <citation type="submission" date="2015-12" db="EMBL/GenBank/DDBJ databases">
        <title>The genome of Folsomia candida.</title>
        <authorList>
            <person name="Faddeeva A."/>
            <person name="Derks M.F."/>
            <person name="Anvar Y."/>
            <person name="Smit S."/>
            <person name="Van Straalen N."/>
            <person name="Roelofs D."/>
        </authorList>
    </citation>
    <scope>NUCLEOTIDE SEQUENCE [LARGE SCALE GENOMIC DNA]</scope>
    <source>
        <strain evidence="3 4">VU population</strain>
        <tissue evidence="3">Whole body</tissue>
    </source>
</reference>
<keyword evidence="2" id="KW-0732">Signal</keyword>
<evidence type="ECO:0000256" key="1">
    <source>
        <dbReference type="SAM" id="MobiDB-lite"/>
    </source>
</evidence>